<dbReference type="GO" id="GO:0006355">
    <property type="term" value="P:regulation of DNA-templated transcription"/>
    <property type="evidence" value="ECO:0007669"/>
    <property type="project" value="UniProtKB-ARBA"/>
</dbReference>
<organism evidence="2 3">
    <name type="scientific">Hypsibius exemplaris</name>
    <name type="common">Freshwater tardigrade</name>
    <dbReference type="NCBI Taxonomy" id="2072580"/>
    <lineage>
        <taxon>Eukaryota</taxon>
        <taxon>Metazoa</taxon>
        <taxon>Ecdysozoa</taxon>
        <taxon>Tardigrada</taxon>
        <taxon>Eutardigrada</taxon>
        <taxon>Parachela</taxon>
        <taxon>Hypsibioidea</taxon>
        <taxon>Hypsibiidae</taxon>
        <taxon>Hypsibius</taxon>
    </lineage>
</organism>
<proteinExistence type="predicted"/>
<dbReference type="OrthoDB" id="10354288at2759"/>
<dbReference type="GO" id="GO:0005634">
    <property type="term" value="C:nucleus"/>
    <property type="evidence" value="ECO:0007669"/>
    <property type="project" value="TreeGrafter"/>
</dbReference>
<dbReference type="InterPro" id="IPR000210">
    <property type="entry name" value="BTB/POZ_dom"/>
</dbReference>
<sequence>MMSLAVVTPVPIITPPAAEVELREVYITNNLHLDISSTLKWRIDNFALLSMRHAEIRSPEFEGPKGTRWVLTLCLGDPRLRKAEERFVEGQMTCTHCPLDAMDYPVHAGHRFYSDDESFLVAGAVDLEDTCAVTRQPDPNLVYYSWQYPNSLTTLFTDKCAVNGSLRLAVTVAFDHESVCGAKRYENRRLQFPMDMPHFIPDMLFLNDLFFVCHGGERVPAHKAFMREVSSVFREAIDSMGSSTEISLKQFHKEAVTAFIVYCYTGVLHETAIRGFGVQVLKLGHMFNATAAVQEAADYLLRNVETEGELRCFKIASEYGAHTQLRKAALKLIAKRYPDVLDSAEATSGCFSHENMAELKKQLMLLKSCSEGC</sequence>
<feature type="domain" description="BTB" evidence="1">
    <location>
        <begin position="207"/>
        <end position="272"/>
    </location>
</feature>
<dbReference type="Gene3D" id="3.30.710.10">
    <property type="entry name" value="Potassium Channel Kv1.1, Chain A"/>
    <property type="match status" value="1"/>
</dbReference>
<dbReference type="SUPFAM" id="SSF54695">
    <property type="entry name" value="POZ domain"/>
    <property type="match status" value="1"/>
</dbReference>
<evidence type="ECO:0000313" key="3">
    <source>
        <dbReference type="Proteomes" id="UP000192578"/>
    </source>
</evidence>
<name>A0A9X6NHI6_HYPEX</name>
<dbReference type="EMBL" id="MTYJ01000202">
    <property type="protein sequence ID" value="OWA50771.1"/>
    <property type="molecule type" value="Genomic_DNA"/>
</dbReference>
<dbReference type="PROSITE" id="PS50097">
    <property type="entry name" value="BTB"/>
    <property type="match status" value="1"/>
</dbReference>
<protein>
    <recommendedName>
        <fullName evidence="1">BTB domain-containing protein</fullName>
    </recommendedName>
</protein>
<evidence type="ECO:0000313" key="2">
    <source>
        <dbReference type="EMBL" id="OWA50771.1"/>
    </source>
</evidence>
<dbReference type="SMART" id="SM00225">
    <property type="entry name" value="BTB"/>
    <property type="match status" value="1"/>
</dbReference>
<keyword evidence="3" id="KW-1185">Reference proteome</keyword>
<comment type="caution">
    <text evidence="2">The sequence shown here is derived from an EMBL/GenBank/DDBJ whole genome shotgun (WGS) entry which is preliminary data.</text>
</comment>
<dbReference type="AlphaFoldDB" id="A0A9X6NHI6"/>
<accession>A0A9X6NHI6</accession>
<dbReference type="PANTHER" id="PTHR46287">
    <property type="entry name" value="BTB/POZ AND TAZ DOMAIN-CONTAINING PROTEIN 3-RELATED"/>
    <property type="match status" value="1"/>
</dbReference>
<dbReference type="InterPro" id="IPR011333">
    <property type="entry name" value="SKP1/BTB/POZ_sf"/>
</dbReference>
<dbReference type="CDD" id="cd18186">
    <property type="entry name" value="BTB_POZ_ZBTB_KLHL-like"/>
    <property type="match status" value="1"/>
</dbReference>
<gene>
    <name evidence="2" type="ORF">BV898_15277</name>
</gene>
<dbReference type="Pfam" id="PF00651">
    <property type="entry name" value="BTB"/>
    <property type="match status" value="1"/>
</dbReference>
<evidence type="ECO:0000259" key="1">
    <source>
        <dbReference type="PROSITE" id="PS50097"/>
    </source>
</evidence>
<dbReference type="PANTHER" id="PTHR46287:SF4">
    <property type="entry name" value="BTB_POZ AND TAZ DOMAIN-CONTAINING PROTEIN 2"/>
    <property type="match status" value="1"/>
</dbReference>
<reference evidence="3" key="1">
    <citation type="submission" date="2017-01" db="EMBL/GenBank/DDBJ databases">
        <title>Comparative genomics of anhydrobiosis in the tardigrade Hypsibius dujardini.</title>
        <authorList>
            <person name="Yoshida Y."/>
            <person name="Koutsovoulos G."/>
            <person name="Laetsch D."/>
            <person name="Stevens L."/>
            <person name="Kumar S."/>
            <person name="Horikawa D."/>
            <person name="Ishino K."/>
            <person name="Komine S."/>
            <person name="Tomita M."/>
            <person name="Blaxter M."/>
            <person name="Arakawa K."/>
        </authorList>
    </citation>
    <scope>NUCLEOTIDE SEQUENCE [LARGE SCALE GENOMIC DNA]</scope>
    <source>
        <strain evidence="3">Z151</strain>
    </source>
</reference>
<dbReference type="Proteomes" id="UP000192578">
    <property type="component" value="Unassembled WGS sequence"/>
</dbReference>
<dbReference type="InterPro" id="IPR044513">
    <property type="entry name" value="BT1/2/3/4/5"/>
</dbReference>